<evidence type="ECO:0000313" key="8">
    <source>
        <dbReference type="EMBL" id="MBB6476894.1"/>
    </source>
</evidence>
<evidence type="ECO:0000256" key="4">
    <source>
        <dbReference type="ARBA" id="ARBA00022777"/>
    </source>
</evidence>
<keyword evidence="7" id="KW-1133">Transmembrane helix</keyword>
<keyword evidence="5" id="KW-0902">Two-component regulatory system</keyword>
<comment type="caution">
    <text evidence="8">The sequence shown here is derived from an EMBL/GenBank/DDBJ whole genome shotgun (WGS) entry which is preliminary data.</text>
</comment>
<evidence type="ECO:0000256" key="3">
    <source>
        <dbReference type="ARBA" id="ARBA00022679"/>
    </source>
</evidence>
<keyword evidence="9" id="KW-1185">Reference proteome</keyword>
<organism evidence="8 9">
    <name type="scientific">Sphaerisporangium rubeum</name>
    <dbReference type="NCBI Taxonomy" id="321317"/>
    <lineage>
        <taxon>Bacteria</taxon>
        <taxon>Bacillati</taxon>
        <taxon>Actinomycetota</taxon>
        <taxon>Actinomycetes</taxon>
        <taxon>Streptosporangiales</taxon>
        <taxon>Streptosporangiaceae</taxon>
        <taxon>Sphaerisporangium</taxon>
    </lineage>
</organism>
<dbReference type="PANTHER" id="PTHR24421">
    <property type="entry name" value="NITRATE/NITRITE SENSOR PROTEIN NARX-RELATED"/>
    <property type="match status" value="1"/>
</dbReference>
<protein>
    <recommendedName>
        <fullName evidence="2">histidine kinase</fullName>
        <ecNumber evidence="2">2.7.13.3</ecNumber>
    </recommendedName>
</protein>
<dbReference type="Gene3D" id="3.30.565.10">
    <property type="entry name" value="Histidine kinase-like ATPase, C-terminal domain"/>
    <property type="match status" value="1"/>
</dbReference>
<feature type="region of interest" description="Disordered" evidence="6">
    <location>
        <begin position="146"/>
        <end position="177"/>
    </location>
</feature>
<evidence type="ECO:0000256" key="5">
    <source>
        <dbReference type="ARBA" id="ARBA00023012"/>
    </source>
</evidence>
<dbReference type="CDD" id="cd16917">
    <property type="entry name" value="HATPase_UhpB-NarQ-NarX-like"/>
    <property type="match status" value="1"/>
</dbReference>
<comment type="catalytic activity">
    <reaction evidence="1">
        <text>ATP + protein L-histidine = ADP + protein N-phospho-L-histidine.</text>
        <dbReference type="EC" id="2.7.13.3"/>
    </reaction>
</comment>
<feature type="transmembrane region" description="Helical" evidence="7">
    <location>
        <begin position="12"/>
        <end position="36"/>
    </location>
</feature>
<name>A0A7X0IKK2_9ACTN</name>
<evidence type="ECO:0000256" key="7">
    <source>
        <dbReference type="SAM" id="Phobius"/>
    </source>
</evidence>
<dbReference type="SUPFAM" id="SSF55874">
    <property type="entry name" value="ATPase domain of HSP90 chaperone/DNA topoisomerase II/histidine kinase"/>
    <property type="match status" value="1"/>
</dbReference>
<reference evidence="8 9" key="1">
    <citation type="submission" date="2020-08" db="EMBL/GenBank/DDBJ databases">
        <title>Sequencing the genomes of 1000 actinobacteria strains.</title>
        <authorList>
            <person name="Klenk H.-P."/>
        </authorList>
    </citation>
    <scope>NUCLEOTIDE SEQUENCE [LARGE SCALE GENOMIC DNA]</scope>
    <source>
        <strain evidence="8 9">DSM 44936</strain>
    </source>
</reference>
<dbReference type="GO" id="GO:0004673">
    <property type="term" value="F:protein histidine kinase activity"/>
    <property type="evidence" value="ECO:0007669"/>
    <property type="project" value="UniProtKB-EC"/>
</dbReference>
<dbReference type="EMBL" id="JACHIU010000001">
    <property type="protein sequence ID" value="MBB6476894.1"/>
    <property type="molecule type" value="Genomic_DNA"/>
</dbReference>
<dbReference type="EC" id="2.7.13.3" evidence="2"/>
<dbReference type="AlphaFoldDB" id="A0A7X0IKK2"/>
<keyword evidence="3" id="KW-0808">Transferase</keyword>
<dbReference type="InterPro" id="IPR050482">
    <property type="entry name" value="Sensor_HK_TwoCompSys"/>
</dbReference>
<gene>
    <name evidence="8" type="ORF">BJ992_006325</name>
</gene>
<sequence>MDHVGLDVFGRLPGWSSAVALGVLVGILVIAVGVGVRRRRRMGRVREAHARGVEDLARLLLRVQYDYPRPSIADVVQASRKGGLTVRLHVAGAPCALPDPVDLAAMRIVHEALVNVYRHGTASATVTLAYRGDRVTITVDSRLNARGESRGERQGVTAMRRRAERVGGSVSAGPHEGGWRVHADLPLGVQAAFR</sequence>
<dbReference type="Proteomes" id="UP000555564">
    <property type="component" value="Unassembled WGS sequence"/>
</dbReference>
<proteinExistence type="predicted"/>
<evidence type="ECO:0000256" key="2">
    <source>
        <dbReference type="ARBA" id="ARBA00012438"/>
    </source>
</evidence>
<evidence type="ECO:0000256" key="1">
    <source>
        <dbReference type="ARBA" id="ARBA00000085"/>
    </source>
</evidence>
<evidence type="ECO:0000256" key="6">
    <source>
        <dbReference type="SAM" id="MobiDB-lite"/>
    </source>
</evidence>
<dbReference type="RefSeq" id="WP_184987223.1">
    <property type="nucleotide sequence ID" value="NZ_BAAALO010000006.1"/>
</dbReference>
<dbReference type="PANTHER" id="PTHR24421:SF10">
    <property type="entry name" value="NITRATE_NITRITE SENSOR PROTEIN NARQ"/>
    <property type="match status" value="1"/>
</dbReference>
<dbReference type="GO" id="GO:0000160">
    <property type="term" value="P:phosphorelay signal transduction system"/>
    <property type="evidence" value="ECO:0007669"/>
    <property type="project" value="UniProtKB-KW"/>
</dbReference>
<keyword evidence="7" id="KW-0472">Membrane</keyword>
<keyword evidence="4 8" id="KW-0418">Kinase</keyword>
<keyword evidence="7" id="KW-0812">Transmembrane</keyword>
<dbReference type="InterPro" id="IPR036890">
    <property type="entry name" value="HATPase_C_sf"/>
</dbReference>
<evidence type="ECO:0000313" key="9">
    <source>
        <dbReference type="Proteomes" id="UP000555564"/>
    </source>
</evidence>
<accession>A0A7X0IKK2</accession>